<reference evidence="2 3" key="1">
    <citation type="submission" date="2013-08" db="EMBL/GenBank/DDBJ databases">
        <authorList>
            <person name="Huang J."/>
            <person name="Wang G."/>
        </authorList>
    </citation>
    <scope>NUCLEOTIDE SEQUENCE [LARGE SCALE GENOMIC DNA]</scope>
    <source>
        <strain evidence="2 3">BH030004</strain>
    </source>
</reference>
<name>A0A0A5HHS0_9BACI</name>
<dbReference type="AlphaFoldDB" id="A0A0A5HHS0"/>
<keyword evidence="1" id="KW-0472">Membrane</keyword>
<feature type="transmembrane region" description="Helical" evidence="1">
    <location>
        <begin position="140"/>
        <end position="164"/>
    </location>
</feature>
<feature type="transmembrane region" description="Helical" evidence="1">
    <location>
        <begin position="55"/>
        <end position="75"/>
    </location>
</feature>
<dbReference type="EMBL" id="AVPF01000135">
    <property type="protein sequence ID" value="KGX83207.1"/>
    <property type="molecule type" value="Genomic_DNA"/>
</dbReference>
<keyword evidence="3" id="KW-1185">Reference proteome</keyword>
<proteinExistence type="predicted"/>
<dbReference type="RefSeq" id="WP_324604048.1">
    <property type="nucleotide sequence ID" value="NZ_AULJ01000086.1"/>
</dbReference>
<dbReference type="Pfam" id="PF17099">
    <property type="entry name" value="TrpP"/>
    <property type="match status" value="1"/>
</dbReference>
<evidence type="ECO:0000313" key="3">
    <source>
        <dbReference type="Proteomes" id="UP000030403"/>
    </source>
</evidence>
<dbReference type="STRING" id="1385511.GCA_000425225_04266"/>
<dbReference type="InterPro" id="IPR031360">
    <property type="entry name" value="TrpP"/>
</dbReference>
<organism evidence="2 3">
    <name type="scientific">Pontibacillus marinus BH030004 = DSM 16465</name>
    <dbReference type="NCBI Taxonomy" id="1385511"/>
    <lineage>
        <taxon>Bacteria</taxon>
        <taxon>Bacillati</taxon>
        <taxon>Bacillota</taxon>
        <taxon>Bacilli</taxon>
        <taxon>Bacillales</taxon>
        <taxon>Bacillaceae</taxon>
        <taxon>Pontibacillus</taxon>
    </lineage>
</organism>
<feature type="transmembrane region" description="Helical" evidence="1">
    <location>
        <begin position="110"/>
        <end position="134"/>
    </location>
</feature>
<dbReference type="eggNOG" id="ENOG5032SBU">
    <property type="taxonomic scope" value="Bacteria"/>
</dbReference>
<protein>
    <submittedName>
        <fullName evidence="2">Tryptophan transporter</fullName>
    </submittedName>
</protein>
<accession>A0A0A5HHS0</accession>
<evidence type="ECO:0000313" key="2">
    <source>
        <dbReference type="EMBL" id="KGX83207.1"/>
    </source>
</evidence>
<sequence length="184" mass="19541">MNTRLDTRVLVFLSLLIGIGAALHTIMPPIIFGVTPDLSLVMMMLGVILFPKGRYVLLASLATGFISALTTGFPGGQIANIIEKPITAFIILGLIKVLEKSMSKQKLAPTITAIGTLISGGIFLFIPVVIMGLGNAGFSVLYASVVLPTALLNTVLMTVVYPIVQNITKRTRISNQTSNQTKAA</sequence>
<feature type="transmembrane region" description="Helical" evidence="1">
    <location>
        <begin position="7"/>
        <end position="24"/>
    </location>
</feature>
<dbReference type="Proteomes" id="UP000030403">
    <property type="component" value="Unassembled WGS sequence"/>
</dbReference>
<keyword evidence="1" id="KW-1133">Transmembrane helix</keyword>
<comment type="caution">
    <text evidence="2">The sequence shown here is derived from an EMBL/GenBank/DDBJ whole genome shotgun (WGS) entry which is preliminary data.</text>
</comment>
<evidence type="ECO:0000256" key="1">
    <source>
        <dbReference type="SAM" id="Phobius"/>
    </source>
</evidence>
<gene>
    <name evidence="2" type="ORF">N783_05690</name>
</gene>
<keyword evidence="1" id="KW-0812">Transmembrane</keyword>